<dbReference type="PANTHER" id="PTHR30408:SF12">
    <property type="entry name" value="TYPE I RESTRICTION ENZYME MJAVIII SPECIFICITY SUBUNIT"/>
    <property type="match status" value="1"/>
</dbReference>
<dbReference type="SUPFAM" id="SSF116734">
    <property type="entry name" value="DNA methylase specificity domain"/>
    <property type="match status" value="2"/>
</dbReference>
<reference evidence="5" key="1">
    <citation type="submission" date="2019-08" db="EMBL/GenBank/DDBJ databases">
        <authorList>
            <person name="Kucharzyk K."/>
            <person name="Murdoch R.W."/>
            <person name="Higgins S."/>
            <person name="Loffler F."/>
        </authorList>
    </citation>
    <scope>NUCLEOTIDE SEQUENCE</scope>
</reference>
<keyword evidence="3" id="KW-0238">DNA-binding</keyword>
<dbReference type="PANTHER" id="PTHR30408">
    <property type="entry name" value="TYPE-1 RESTRICTION ENZYME ECOKI SPECIFICITY PROTEIN"/>
    <property type="match status" value="1"/>
</dbReference>
<dbReference type="InterPro" id="IPR000055">
    <property type="entry name" value="Restrct_endonuc_typeI_TRD"/>
</dbReference>
<organism evidence="5">
    <name type="scientific">bioreactor metagenome</name>
    <dbReference type="NCBI Taxonomy" id="1076179"/>
    <lineage>
        <taxon>unclassified sequences</taxon>
        <taxon>metagenomes</taxon>
        <taxon>ecological metagenomes</taxon>
    </lineage>
</organism>
<dbReference type="GO" id="GO:0009307">
    <property type="term" value="P:DNA restriction-modification system"/>
    <property type="evidence" value="ECO:0007669"/>
    <property type="project" value="UniProtKB-KW"/>
</dbReference>
<proteinExistence type="inferred from homology"/>
<keyword evidence="2" id="KW-0680">Restriction system</keyword>
<dbReference type="GO" id="GO:0003677">
    <property type="term" value="F:DNA binding"/>
    <property type="evidence" value="ECO:0007669"/>
    <property type="project" value="UniProtKB-KW"/>
</dbReference>
<feature type="domain" description="Type I restriction modification DNA specificity" evidence="4">
    <location>
        <begin position="18"/>
        <end position="185"/>
    </location>
</feature>
<dbReference type="EMBL" id="VSSQ01007230">
    <property type="protein sequence ID" value="MPM35269.1"/>
    <property type="molecule type" value="Genomic_DNA"/>
</dbReference>
<dbReference type="InterPro" id="IPR044946">
    <property type="entry name" value="Restrct_endonuc_typeI_TRD_sf"/>
</dbReference>
<feature type="domain" description="Type I restriction modification DNA specificity" evidence="4">
    <location>
        <begin position="223"/>
        <end position="348"/>
    </location>
</feature>
<evidence type="ECO:0000259" key="4">
    <source>
        <dbReference type="Pfam" id="PF01420"/>
    </source>
</evidence>
<evidence type="ECO:0000256" key="3">
    <source>
        <dbReference type="ARBA" id="ARBA00023125"/>
    </source>
</evidence>
<evidence type="ECO:0000256" key="2">
    <source>
        <dbReference type="ARBA" id="ARBA00022747"/>
    </source>
</evidence>
<evidence type="ECO:0000256" key="1">
    <source>
        <dbReference type="ARBA" id="ARBA00010923"/>
    </source>
</evidence>
<comment type="caution">
    <text evidence="5">The sequence shown here is derived from an EMBL/GenBank/DDBJ whole genome shotgun (WGS) entry which is preliminary data.</text>
</comment>
<dbReference type="Gene3D" id="1.10.287.1120">
    <property type="entry name" value="Bipartite methylase S protein"/>
    <property type="match status" value="1"/>
</dbReference>
<accession>A0A644Z3Y8</accession>
<sequence>MGKLIPEGYKQTEVGVIPADWDISALGDLVKIRSGESPSCLKFAGKGFPYFKVDELNNSEKFAAKTKYFISAADKLVPKGSLIFPKRGASIFQNKIRILKNDSYMDTNLMTLTVSDSISNEYCYYQLNYIGLSKVADTTSVPQINNKHIKPFNIPFPLQLEEQQAIATALSDVDNLITSLEQLIEKKKAIKQGAMQELLTGRRRLPGFGEGKGYKQSELGMIPEDWEVKRLHELGEFQSGIGFPLYLQGKHQEVIPFYKVSDMNNNGNEVLMLNSNNYISKKDLVKLRTTIVPRSSIVFAKIGAALFLERKRILLVDSLIDNNMMAIIADIDNIDVKYLYYLLMNTKLSKNPLLHSVGKLLAKY</sequence>
<dbReference type="Pfam" id="PF01420">
    <property type="entry name" value="Methylase_S"/>
    <property type="match status" value="2"/>
</dbReference>
<dbReference type="Gene3D" id="3.90.220.20">
    <property type="entry name" value="DNA methylase specificity domains"/>
    <property type="match status" value="2"/>
</dbReference>
<comment type="similarity">
    <text evidence="1">Belongs to the type-I restriction system S methylase family.</text>
</comment>
<dbReference type="AlphaFoldDB" id="A0A644Z3Y8"/>
<protein>
    <recommendedName>
        <fullName evidence="4">Type I restriction modification DNA specificity domain-containing protein</fullName>
    </recommendedName>
</protein>
<dbReference type="InterPro" id="IPR052021">
    <property type="entry name" value="Type-I_RS_S_subunit"/>
</dbReference>
<gene>
    <name evidence="5" type="ORF">SDC9_81859</name>
</gene>
<name>A0A644Z3Y8_9ZZZZ</name>
<evidence type="ECO:0000313" key="5">
    <source>
        <dbReference type="EMBL" id="MPM35269.1"/>
    </source>
</evidence>